<dbReference type="GO" id="GO:0008982">
    <property type="term" value="F:protein-N(PI)-phosphohistidine-sugar phosphotransferase activity"/>
    <property type="evidence" value="ECO:0007669"/>
    <property type="project" value="InterPro"/>
</dbReference>
<dbReference type="SUPFAM" id="SSF52794">
    <property type="entry name" value="PTS system IIB component-like"/>
    <property type="match status" value="1"/>
</dbReference>
<keyword evidence="4" id="KW-0808">Transferase</keyword>
<dbReference type="CDD" id="cd05564">
    <property type="entry name" value="PTS_IIB_chitobiose_lichenan"/>
    <property type="match status" value="1"/>
</dbReference>
<dbReference type="EMBL" id="JACJIP010000038">
    <property type="protein sequence ID" value="MBA9087926.1"/>
    <property type="molecule type" value="Genomic_DNA"/>
</dbReference>
<gene>
    <name evidence="9" type="ORF">FHR92_004419</name>
</gene>
<accession>A0A7W3SXA0</accession>
<feature type="modified residue" description="Phosphocysteine; by EIIA" evidence="7">
    <location>
        <position position="7"/>
    </location>
</feature>
<protein>
    <submittedName>
        <fullName evidence="9">PTS system cellobiose-specific IIB component</fullName>
    </submittedName>
</protein>
<evidence type="ECO:0000259" key="8">
    <source>
        <dbReference type="PROSITE" id="PS51100"/>
    </source>
</evidence>
<dbReference type="GO" id="GO:0009401">
    <property type="term" value="P:phosphoenolpyruvate-dependent sugar phosphotransferase system"/>
    <property type="evidence" value="ECO:0007669"/>
    <property type="project" value="UniProtKB-KW"/>
</dbReference>
<dbReference type="Gene3D" id="3.40.50.2300">
    <property type="match status" value="1"/>
</dbReference>
<evidence type="ECO:0000256" key="5">
    <source>
        <dbReference type="ARBA" id="ARBA00022683"/>
    </source>
</evidence>
<keyword evidence="6" id="KW-0418">Kinase</keyword>
<dbReference type="PROSITE" id="PS51100">
    <property type="entry name" value="PTS_EIIB_TYPE_3"/>
    <property type="match status" value="1"/>
</dbReference>
<keyword evidence="3" id="KW-0762">Sugar transport</keyword>
<evidence type="ECO:0000313" key="10">
    <source>
        <dbReference type="Proteomes" id="UP000567067"/>
    </source>
</evidence>
<evidence type="ECO:0000256" key="2">
    <source>
        <dbReference type="ARBA" id="ARBA00022553"/>
    </source>
</evidence>
<dbReference type="InterPro" id="IPR036095">
    <property type="entry name" value="PTS_EIIB-like_sf"/>
</dbReference>
<keyword evidence="10" id="KW-1185">Reference proteome</keyword>
<evidence type="ECO:0000256" key="6">
    <source>
        <dbReference type="ARBA" id="ARBA00022777"/>
    </source>
</evidence>
<dbReference type="PANTHER" id="PTHR34581:SF2">
    <property type="entry name" value="PTS SYSTEM N,N'-DIACETYLCHITOBIOSE-SPECIFIC EIIB COMPONENT"/>
    <property type="match status" value="1"/>
</dbReference>
<evidence type="ECO:0000256" key="4">
    <source>
        <dbReference type="ARBA" id="ARBA00022679"/>
    </source>
</evidence>
<dbReference type="GO" id="GO:0016301">
    <property type="term" value="F:kinase activity"/>
    <property type="evidence" value="ECO:0007669"/>
    <property type="project" value="UniProtKB-KW"/>
</dbReference>
<evidence type="ECO:0000256" key="3">
    <source>
        <dbReference type="ARBA" id="ARBA00022597"/>
    </source>
</evidence>
<evidence type="ECO:0000313" key="9">
    <source>
        <dbReference type="EMBL" id="MBA9087926.1"/>
    </source>
</evidence>
<evidence type="ECO:0000256" key="1">
    <source>
        <dbReference type="ARBA" id="ARBA00022448"/>
    </source>
</evidence>
<keyword evidence="2" id="KW-0597">Phosphoprotein</keyword>
<comment type="caution">
    <text evidence="9">The sequence shown here is derived from an EMBL/GenBank/DDBJ whole genome shotgun (WGS) entry which is preliminary data.</text>
</comment>
<proteinExistence type="predicted"/>
<feature type="domain" description="PTS EIIB type-3" evidence="8">
    <location>
        <begin position="1"/>
        <end position="102"/>
    </location>
</feature>
<dbReference type="PANTHER" id="PTHR34581">
    <property type="entry name" value="PTS SYSTEM N,N'-DIACETYLCHITOBIOSE-SPECIFIC EIIB COMPONENT"/>
    <property type="match status" value="1"/>
</dbReference>
<sequence>MNITLVCAAGMSTSIMVNKIKAAAEKEGETISVRAVSESAFSNYAEETDVLLLGPQIGYALSRLKGLYEPKGIKVDVINTIDYGMMNGEKVLKQARDLLAEK</sequence>
<dbReference type="Proteomes" id="UP000567067">
    <property type="component" value="Unassembled WGS sequence"/>
</dbReference>
<dbReference type="InterPro" id="IPR051819">
    <property type="entry name" value="PTS_sugar-specific_EIIB"/>
</dbReference>
<keyword evidence="5" id="KW-0598">Phosphotransferase system</keyword>
<dbReference type="Pfam" id="PF02302">
    <property type="entry name" value="PTS_IIB"/>
    <property type="match status" value="1"/>
</dbReference>
<reference evidence="9 10" key="1">
    <citation type="submission" date="2020-08" db="EMBL/GenBank/DDBJ databases">
        <title>Genomic Encyclopedia of Type Strains, Phase III (KMG-III): the genomes of soil and plant-associated and newly described type strains.</title>
        <authorList>
            <person name="Whitman W."/>
        </authorList>
    </citation>
    <scope>NUCLEOTIDE SEQUENCE [LARGE SCALE GENOMIC DNA]</scope>
    <source>
        <strain evidence="9 10">CECT 8693</strain>
    </source>
</reference>
<keyword evidence="1" id="KW-0813">Transport</keyword>
<dbReference type="InterPro" id="IPR003501">
    <property type="entry name" value="PTS_EIIB_2/3"/>
</dbReference>
<name>A0A7W3SXA0_9BACL</name>
<organism evidence="9 10">
    <name type="scientific">Fontibacillus solani</name>
    <dbReference type="NCBI Taxonomy" id="1572857"/>
    <lineage>
        <taxon>Bacteria</taxon>
        <taxon>Bacillati</taxon>
        <taxon>Bacillota</taxon>
        <taxon>Bacilli</taxon>
        <taxon>Bacillales</taxon>
        <taxon>Paenibacillaceae</taxon>
        <taxon>Fontibacillus</taxon>
    </lineage>
</organism>
<dbReference type="AlphaFoldDB" id="A0A7W3SXA0"/>
<dbReference type="InterPro" id="IPR013012">
    <property type="entry name" value="PTS_EIIB_3"/>
</dbReference>
<evidence type="ECO:0000256" key="7">
    <source>
        <dbReference type="PROSITE-ProRule" id="PRU00423"/>
    </source>
</evidence>
<dbReference type="RefSeq" id="WP_182539188.1">
    <property type="nucleotide sequence ID" value="NZ_JACJIP010000038.1"/>
</dbReference>